<evidence type="ECO:0000313" key="3">
    <source>
        <dbReference type="Proteomes" id="UP000032066"/>
    </source>
</evidence>
<dbReference type="STRING" id="2064.TR51_06585"/>
<keyword evidence="1" id="KW-0472">Membrane</keyword>
<dbReference type="AlphaFoldDB" id="A0A0D0P611"/>
<comment type="caution">
    <text evidence="2">The sequence shown here is derived from an EMBL/GenBank/DDBJ whole genome shotgun (WGS) entry which is preliminary data.</text>
</comment>
<evidence type="ECO:0000313" key="2">
    <source>
        <dbReference type="EMBL" id="KIQ67046.1"/>
    </source>
</evidence>
<dbReference type="EMBL" id="JXZB01000001">
    <property type="protein sequence ID" value="KIQ67046.1"/>
    <property type="molecule type" value="Genomic_DNA"/>
</dbReference>
<organism evidence="2 3">
    <name type="scientific">Kitasatospora griseola</name>
    <name type="common">Streptomyces griseolosporeus</name>
    <dbReference type="NCBI Taxonomy" id="2064"/>
    <lineage>
        <taxon>Bacteria</taxon>
        <taxon>Bacillati</taxon>
        <taxon>Actinomycetota</taxon>
        <taxon>Actinomycetes</taxon>
        <taxon>Kitasatosporales</taxon>
        <taxon>Streptomycetaceae</taxon>
        <taxon>Kitasatospora</taxon>
    </lineage>
</organism>
<evidence type="ECO:0000256" key="1">
    <source>
        <dbReference type="SAM" id="Phobius"/>
    </source>
</evidence>
<protein>
    <submittedName>
        <fullName evidence="2">Uncharacterized protein</fullName>
    </submittedName>
</protein>
<feature type="transmembrane region" description="Helical" evidence="1">
    <location>
        <begin position="60"/>
        <end position="79"/>
    </location>
</feature>
<keyword evidence="3" id="KW-1185">Reference proteome</keyword>
<gene>
    <name evidence="2" type="ORF">TR51_06585</name>
</gene>
<dbReference type="Proteomes" id="UP000032066">
    <property type="component" value="Unassembled WGS sequence"/>
</dbReference>
<name>A0A0D0P611_KITGR</name>
<reference evidence="2 3" key="1">
    <citation type="submission" date="2015-02" db="EMBL/GenBank/DDBJ databases">
        <title>Draft genome sequence of Kitasatospora griseola MF730-N6, a bafilomycin, terpentecin and satosporin producer.</title>
        <authorList>
            <person name="Arens J.C."/>
            <person name="Haltli B."/>
            <person name="Kerr R.G."/>
        </authorList>
    </citation>
    <scope>NUCLEOTIDE SEQUENCE [LARGE SCALE GENOMIC DNA]</scope>
    <source>
        <strain evidence="2 3">MF730-N6</strain>
    </source>
</reference>
<keyword evidence="1" id="KW-1133">Transmembrane helix</keyword>
<proteinExistence type="predicted"/>
<sequence>MLPGMKVARVLRWVGVLFVVAAAVQAFVSVGDGCGSVVQPDGARSVAACDVPLADQRETVWLLAGLGVVLGVGGQVVNWRQRRA</sequence>
<dbReference type="PATRIC" id="fig|2064.6.peg.1449"/>
<accession>A0A0D0P611</accession>
<keyword evidence="1" id="KW-0812">Transmembrane</keyword>